<sequence>MPVKKRKNNEADNEMKERIKNTIEELPKIIAEEMRENKKEKKLTKNSTPYNDPSYKKRKLIMWSFVIVFILIIFTMWAININSVFYDFNKKIQNDDSLSNINKGKEIIQETYDNNIKNVFDKFDTLIEDSLEEKATEKENNNISLESLVNAINNFTSTTINTTSSTDIIATSTMDTTTTTEEVPNKN</sequence>
<dbReference type="AlphaFoldDB" id="A0A1F6LGT9"/>
<feature type="transmembrane region" description="Helical" evidence="1">
    <location>
        <begin position="60"/>
        <end position="79"/>
    </location>
</feature>
<evidence type="ECO:0000256" key="1">
    <source>
        <dbReference type="SAM" id="Phobius"/>
    </source>
</evidence>
<keyword evidence="1" id="KW-0472">Membrane</keyword>
<dbReference type="EMBL" id="MFPS01000009">
    <property type="protein sequence ID" value="OGH58678.1"/>
    <property type="molecule type" value="Genomic_DNA"/>
</dbReference>
<reference evidence="2 3" key="1">
    <citation type="journal article" date="2016" name="Nat. Commun.">
        <title>Thousands of microbial genomes shed light on interconnected biogeochemical processes in an aquifer system.</title>
        <authorList>
            <person name="Anantharaman K."/>
            <person name="Brown C.T."/>
            <person name="Hug L.A."/>
            <person name="Sharon I."/>
            <person name="Castelle C.J."/>
            <person name="Probst A.J."/>
            <person name="Thomas B.C."/>
            <person name="Singh A."/>
            <person name="Wilkins M.J."/>
            <person name="Karaoz U."/>
            <person name="Brodie E.L."/>
            <person name="Williams K.H."/>
            <person name="Hubbard S.S."/>
            <person name="Banfield J.F."/>
        </authorList>
    </citation>
    <scope>NUCLEOTIDE SEQUENCE [LARGE SCALE GENOMIC DNA]</scope>
</reference>
<keyword evidence="1" id="KW-0812">Transmembrane</keyword>
<gene>
    <name evidence="2" type="ORF">A2725_03200</name>
</gene>
<evidence type="ECO:0000313" key="2">
    <source>
        <dbReference type="EMBL" id="OGH58678.1"/>
    </source>
</evidence>
<dbReference type="Proteomes" id="UP000177067">
    <property type="component" value="Unassembled WGS sequence"/>
</dbReference>
<protein>
    <submittedName>
        <fullName evidence="2">Uncharacterized protein</fullName>
    </submittedName>
</protein>
<organism evidence="2 3">
    <name type="scientific">Candidatus Magasanikbacteria bacterium RIFCSPHIGHO2_01_FULL_33_34</name>
    <dbReference type="NCBI Taxonomy" id="1798671"/>
    <lineage>
        <taxon>Bacteria</taxon>
        <taxon>Candidatus Magasanikiibacteriota</taxon>
    </lineage>
</organism>
<name>A0A1F6LGT9_9BACT</name>
<keyword evidence="1" id="KW-1133">Transmembrane helix</keyword>
<comment type="caution">
    <text evidence="2">The sequence shown here is derived from an EMBL/GenBank/DDBJ whole genome shotgun (WGS) entry which is preliminary data.</text>
</comment>
<evidence type="ECO:0000313" key="3">
    <source>
        <dbReference type="Proteomes" id="UP000177067"/>
    </source>
</evidence>
<proteinExistence type="predicted"/>
<accession>A0A1F6LGT9</accession>